<dbReference type="InterPro" id="IPR006257">
    <property type="entry name" value="LAT1"/>
</dbReference>
<dbReference type="InterPro" id="IPR036625">
    <property type="entry name" value="E3-bd_dom_sf"/>
</dbReference>
<dbReference type="EMBL" id="FNCV01000003">
    <property type="protein sequence ID" value="SDG95497.1"/>
    <property type="molecule type" value="Genomic_DNA"/>
</dbReference>
<dbReference type="PANTHER" id="PTHR23151">
    <property type="entry name" value="DIHYDROLIPOAMIDE ACETYL/SUCCINYL-TRANSFERASE-RELATED"/>
    <property type="match status" value="1"/>
</dbReference>
<dbReference type="Pfam" id="PF00364">
    <property type="entry name" value="Biotin_lipoyl"/>
    <property type="match status" value="1"/>
</dbReference>
<dbReference type="NCBIfam" id="TIGR01349">
    <property type="entry name" value="PDHac_trf_mito"/>
    <property type="match status" value="1"/>
</dbReference>
<dbReference type="SUPFAM" id="SSF47005">
    <property type="entry name" value="Peripheral subunit-binding domain of 2-oxo acid dehydrogenase complex"/>
    <property type="match status" value="1"/>
</dbReference>
<feature type="domain" description="Peripheral subunit-binding (PSBD)" evidence="11">
    <location>
        <begin position="138"/>
        <end position="175"/>
    </location>
</feature>
<name>A0A1G7YGI3_9PROT</name>
<evidence type="ECO:0000313" key="12">
    <source>
        <dbReference type="EMBL" id="SDG95497.1"/>
    </source>
</evidence>
<dbReference type="InterPro" id="IPR023213">
    <property type="entry name" value="CAT-like_dom_sf"/>
</dbReference>
<dbReference type="Proteomes" id="UP000217076">
    <property type="component" value="Unassembled WGS sequence"/>
</dbReference>
<evidence type="ECO:0000256" key="8">
    <source>
        <dbReference type="RuleBase" id="RU361137"/>
    </source>
</evidence>
<comment type="catalytic activity">
    <reaction evidence="7 8">
        <text>N(6)-[(R)-dihydrolipoyl]-L-lysyl-[protein] + acetyl-CoA = N(6)-[(R)-S(8)-acetyldihydrolipoyl]-L-lysyl-[protein] + CoA</text>
        <dbReference type="Rhea" id="RHEA:17017"/>
        <dbReference type="Rhea" id="RHEA-COMP:10475"/>
        <dbReference type="Rhea" id="RHEA-COMP:10478"/>
        <dbReference type="ChEBI" id="CHEBI:57287"/>
        <dbReference type="ChEBI" id="CHEBI:57288"/>
        <dbReference type="ChEBI" id="CHEBI:83100"/>
        <dbReference type="ChEBI" id="CHEBI:83111"/>
        <dbReference type="EC" id="2.3.1.12"/>
    </reaction>
</comment>
<dbReference type="Pfam" id="PF02817">
    <property type="entry name" value="E3_binding"/>
    <property type="match status" value="1"/>
</dbReference>
<dbReference type="Gene3D" id="2.40.50.100">
    <property type="match status" value="1"/>
</dbReference>
<dbReference type="InterPro" id="IPR003016">
    <property type="entry name" value="2-oxoA_DH_lipoyl-BS"/>
</dbReference>
<dbReference type="SUPFAM" id="SSF52777">
    <property type="entry name" value="CoA-dependent acyltransferases"/>
    <property type="match status" value="1"/>
</dbReference>
<feature type="domain" description="Lipoyl-binding" evidence="10">
    <location>
        <begin position="2"/>
        <end position="78"/>
    </location>
</feature>
<dbReference type="PANTHER" id="PTHR23151:SF90">
    <property type="entry name" value="DIHYDROLIPOYLLYSINE-RESIDUE ACETYLTRANSFERASE COMPONENT OF PYRUVATE DEHYDROGENASE COMPLEX, MITOCHONDRIAL-RELATED"/>
    <property type="match status" value="1"/>
</dbReference>
<evidence type="ECO:0000259" key="10">
    <source>
        <dbReference type="PROSITE" id="PS50968"/>
    </source>
</evidence>
<dbReference type="InterPro" id="IPR000089">
    <property type="entry name" value="Biotin_lipoyl"/>
</dbReference>
<dbReference type="InterPro" id="IPR011053">
    <property type="entry name" value="Single_hybrid_motif"/>
</dbReference>
<dbReference type="InterPro" id="IPR004167">
    <property type="entry name" value="PSBD"/>
</dbReference>
<feature type="region of interest" description="Disordered" evidence="9">
    <location>
        <begin position="88"/>
        <end position="136"/>
    </location>
</feature>
<dbReference type="GO" id="GO:0004742">
    <property type="term" value="F:dihydrolipoyllysine-residue acetyltransferase activity"/>
    <property type="evidence" value="ECO:0007669"/>
    <property type="project" value="UniProtKB-UniRule"/>
</dbReference>
<dbReference type="Pfam" id="PF00198">
    <property type="entry name" value="2-oxoacid_dh"/>
    <property type="match status" value="1"/>
</dbReference>
<evidence type="ECO:0000256" key="9">
    <source>
        <dbReference type="SAM" id="MobiDB-lite"/>
    </source>
</evidence>
<comment type="similarity">
    <text evidence="1 8">Belongs to the 2-oxoacid dehydrogenase family.</text>
</comment>
<keyword evidence="4 8" id="KW-0450">Lipoyl</keyword>
<keyword evidence="13" id="KW-1185">Reference proteome</keyword>
<evidence type="ECO:0000256" key="1">
    <source>
        <dbReference type="ARBA" id="ARBA00007317"/>
    </source>
</evidence>
<reference evidence="13" key="1">
    <citation type="submission" date="2016-10" db="EMBL/GenBank/DDBJ databases">
        <authorList>
            <person name="Varghese N."/>
            <person name="Submissions S."/>
        </authorList>
    </citation>
    <scope>NUCLEOTIDE SEQUENCE [LARGE SCALE GENOMIC DNA]</scope>
    <source>
        <strain evidence="13">930I</strain>
    </source>
</reference>
<evidence type="ECO:0000256" key="2">
    <source>
        <dbReference type="ARBA" id="ARBA00011484"/>
    </source>
</evidence>
<dbReference type="SUPFAM" id="SSF51230">
    <property type="entry name" value="Single hybrid motif"/>
    <property type="match status" value="1"/>
</dbReference>
<protein>
    <recommendedName>
        <fullName evidence="8">Acetyltransferase component of pyruvate dehydrogenase complex</fullName>
        <ecNumber evidence="8">2.3.1.12</ecNumber>
    </recommendedName>
</protein>
<dbReference type="OrthoDB" id="9805770at2"/>
<evidence type="ECO:0000313" key="13">
    <source>
        <dbReference type="Proteomes" id="UP000217076"/>
    </source>
</evidence>
<evidence type="ECO:0000256" key="6">
    <source>
        <dbReference type="ARBA" id="ARBA00025211"/>
    </source>
</evidence>
<evidence type="ECO:0000259" key="11">
    <source>
        <dbReference type="PROSITE" id="PS51826"/>
    </source>
</evidence>
<dbReference type="InterPro" id="IPR001078">
    <property type="entry name" value="2-oxoacid_DH_actylTfrase"/>
</dbReference>
<keyword evidence="12" id="KW-0670">Pyruvate</keyword>
<feature type="region of interest" description="Disordered" evidence="9">
    <location>
        <begin position="178"/>
        <end position="201"/>
    </location>
</feature>
<dbReference type="GO" id="GO:0045254">
    <property type="term" value="C:pyruvate dehydrogenase complex"/>
    <property type="evidence" value="ECO:0007669"/>
    <property type="project" value="UniProtKB-UniRule"/>
</dbReference>
<evidence type="ECO:0000256" key="3">
    <source>
        <dbReference type="ARBA" id="ARBA00022679"/>
    </source>
</evidence>
<dbReference type="FunFam" id="2.40.50.100:FF:000010">
    <property type="entry name" value="Acetyltransferase component of pyruvate dehydrogenase complex"/>
    <property type="match status" value="1"/>
</dbReference>
<comment type="function">
    <text evidence="6">The pyruvate dehydrogenase complex catalyzes the overall conversion of pyruvate to acetyl-CoA and CO(2). It contains multiple copies of three enzymatic components: pyruvate dehydrogenase (E1), dihydrolipoamide acetyltransferase (E2) and lipoamide dehydrogenase (E3).</text>
</comment>
<dbReference type="PROSITE" id="PS50968">
    <property type="entry name" value="BIOTINYL_LIPOYL"/>
    <property type="match status" value="1"/>
</dbReference>
<dbReference type="Gene3D" id="4.10.320.10">
    <property type="entry name" value="E3-binding domain"/>
    <property type="match status" value="1"/>
</dbReference>
<organism evidence="12 13">
    <name type="scientific">Roseospirillum parvum</name>
    <dbReference type="NCBI Taxonomy" id="83401"/>
    <lineage>
        <taxon>Bacteria</taxon>
        <taxon>Pseudomonadati</taxon>
        <taxon>Pseudomonadota</taxon>
        <taxon>Alphaproteobacteria</taxon>
        <taxon>Rhodospirillales</taxon>
        <taxon>Rhodospirillaceae</taxon>
        <taxon>Roseospirillum</taxon>
    </lineage>
</organism>
<sequence length="436" mass="45435">MPIDVLMPALSPTMTEGKLARWLKAEGDPVAAGDLLAEIETDKATMEMEAVEEGTLGRILVPEGTEGVAVNTPIARLLAEGEDAAALDAEPAQAGPQPPPSPQAETPAAKDDAPKGASKAPRPAPGPATPPADRSRVFASPLARRLAARHGIDLAALSGRGPRGRILKADIEAAVEAGGTAPQPAAGKTQAEAPETPQADDPLLFGLPPHEAKPHSSMRRTIARRLTASARDVPHFSVAIDVDLDPLLRLRADLNGRIADKADRISVNDLIVKATGAALVAEPRCNVAFTEAAILHFSRVDIALAVALDDGLITPVIRDVPAKSLSTLHAEARRLAEKARAGKLTPEEYSGGTFTISNMGMFGVKSFTSILNPPQGGILSVGAGERRPVVRGDELAVGTVLSLNLAVDHRCIDGAVAAAFMARLKGLIEDPITLML</sequence>
<gene>
    <name evidence="12" type="ORF">SAMN05421742_103296</name>
</gene>
<dbReference type="STRING" id="83401.SAMN05421742_103296"/>
<comment type="subunit">
    <text evidence="2">Forms a 24-polypeptide structural core with octahedral symmetry.</text>
</comment>
<dbReference type="PROSITE" id="PS51826">
    <property type="entry name" value="PSBD"/>
    <property type="match status" value="1"/>
</dbReference>
<dbReference type="Gene3D" id="3.30.559.10">
    <property type="entry name" value="Chloramphenicol acetyltransferase-like domain"/>
    <property type="match status" value="1"/>
</dbReference>
<accession>A0A1G7YGI3</accession>
<dbReference type="EC" id="2.3.1.12" evidence="8"/>
<dbReference type="RefSeq" id="WP_092617251.1">
    <property type="nucleotide sequence ID" value="NZ_FNCV01000003.1"/>
</dbReference>
<dbReference type="AlphaFoldDB" id="A0A1G7YGI3"/>
<dbReference type="GO" id="GO:0006086">
    <property type="term" value="P:pyruvate decarboxylation to acetyl-CoA"/>
    <property type="evidence" value="ECO:0007669"/>
    <property type="project" value="InterPro"/>
</dbReference>
<evidence type="ECO:0000256" key="7">
    <source>
        <dbReference type="ARBA" id="ARBA00048370"/>
    </source>
</evidence>
<keyword evidence="3 8" id="KW-0808">Transferase</keyword>
<dbReference type="CDD" id="cd06849">
    <property type="entry name" value="lipoyl_domain"/>
    <property type="match status" value="1"/>
</dbReference>
<dbReference type="InterPro" id="IPR045257">
    <property type="entry name" value="E2/Pdx1"/>
</dbReference>
<dbReference type="PROSITE" id="PS00189">
    <property type="entry name" value="LIPOYL"/>
    <property type="match status" value="1"/>
</dbReference>
<evidence type="ECO:0000256" key="4">
    <source>
        <dbReference type="ARBA" id="ARBA00022823"/>
    </source>
</evidence>
<keyword evidence="5 8" id="KW-0012">Acyltransferase</keyword>
<comment type="cofactor">
    <cofactor evidence="8">
        <name>(R)-lipoate</name>
        <dbReference type="ChEBI" id="CHEBI:83088"/>
    </cofactor>
    <text evidence="8">Binds 1 lipoyl cofactor covalently.</text>
</comment>
<evidence type="ECO:0000256" key="5">
    <source>
        <dbReference type="ARBA" id="ARBA00023315"/>
    </source>
</evidence>
<proteinExistence type="inferred from homology"/>